<dbReference type="SMART" id="SM00283">
    <property type="entry name" value="MA"/>
    <property type="match status" value="1"/>
</dbReference>
<keyword evidence="3" id="KW-0807">Transducer</keyword>
<feature type="domain" description="Methyl-accepting transducer" evidence="5">
    <location>
        <begin position="460"/>
        <end position="689"/>
    </location>
</feature>
<evidence type="ECO:0000256" key="3">
    <source>
        <dbReference type="PROSITE-ProRule" id="PRU00284"/>
    </source>
</evidence>
<dbReference type="GO" id="GO:0007165">
    <property type="term" value="P:signal transduction"/>
    <property type="evidence" value="ECO:0007669"/>
    <property type="project" value="UniProtKB-KW"/>
</dbReference>
<dbReference type="GO" id="GO:0006935">
    <property type="term" value="P:chemotaxis"/>
    <property type="evidence" value="ECO:0007669"/>
    <property type="project" value="UniProtKB-KW"/>
</dbReference>
<dbReference type="CDD" id="cd06225">
    <property type="entry name" value="HAMP"/>
    <property type="match status" value="1"/>
</dbReference>
<keyword evidence="4" id="KW-0472">Membrane</keyword>
<sequence length="707" mass="77368">MKKHDFSTTKGRQVQGSKRSHSLSGRISLSLGIIMLFLFALMTAFILAVASAAFNKKNEQNMNALSNLNASRVNKITVNTSNTMKSLAESFVNFHKEDGGDSALSGKSKLEEATGALTVSEAEEEYYLMKTMQGFAKNNLGIVSQALLLEPDAFSKENSNYSLRYDTDGDKFSMVPYEVYGTQDFYKQAQESKVASATLPMENADTGKASFYMTVPILDGDRFLGIVTTEISTEVFNELDMSTLGYENVFFDVLDNQNNFVYSNNPDAKGKNLGDLIGQKYSDMLVEKMQSKEAFFQRDSQVRYYVPLQIEGVDWWVQTAMTIPHFDQEKNQLLFALILSEVIIFILVQIINFLRISNALKPLKKISEAGKEVAGGNFDVEIHYPQQDEIGELSRSISEVIGRSKKIVFDLRDRLDAMAGGNFTENLESEEYVGDYAPLLESLKHIQEDMNKTLQEVHASSVQVLSSAEQVNTGAQSLSQGATEQASSIEELSANMQDISHSIQASTKTAGEAYKLQGEAGVAVLQSNEKMEEMRKAMDDITAKSNEISKIIKTIDDIAFQTNILSLNAAIEAARAGAAGKGFAVVADEVGNLAQKSAKAAQNTGLLIEETIEAVGKGAKITEETAESLNSVSKSTEEVNTLIEKISSASSKDLEGITSLNQGLQQISSVVQANSATAEQSAAASEELTGQANKMNELVERFQLKEE</sequence>
<evidence type="ECO:0000256" key="1">
    <source>
        <dbReference type="ARBA" id="ARBA00022500"/>
    </source>
</evidence>
<organism evidence="7 8">
    <name type="scientific">Oribacterium sinus</name>
    <dbReference type="NCBI Taxonomy" id="237576"/>
    <lineage>
        <taxon>Bacteria</taxon>
        <taxon>Bacillati</taxon>
        <taxon>Bacillota</taxon>
        <taxon>Clostridia</taxon>
        <taxon>Lachnospirales</taxon>
        <taxon>Lachnospiraceae</taxon>
        <taxon>Oribacterium</taxon>
    </lineage>
</organism>
<proteinExistence type="inferred from homology"/>
<dbReference type="Proteomes" id="UP000775770">
    <property type="component" value="Unassembled WGS sequence"/>
</dbReference>
<evidence type="ECO:0000313" key="8">
    <source>
        <dbReference type="Proteomes" id="UP000775770"/>
    </source>
</evidence>
<name>A0A930DIV1_9FIRM</name>
<gene>
    <name evidence="7" type="ORF">HXM90_03860</name>
</gene>
<dbReference type="InterPro" id="IPR051310">
    <property type="entry name" value="MCP_chemotaxis"/>
</dbReference>
<dbReference type="AlphaFoldDB" id="A0A930DIV1"/>
<accession>A0A930DIV1</accession>
<evidence type="ECO:0000259" key="5">
    <source>
        <dbReference type="PROSITE" id="PS50111"/>
    </source>
</evidence>
<comment type="similarity">
    <text evidence="2">Belongs to the methyl-accepting chemotaxis (MCP) protein family.</text>
</comment>
<dbReference type="GO" id="GO:0004888">
    <property type="term" value="F:transmembrane signaling receptor activity"/>
    <property type="evidence" value="ECO:0007669"/>
    <property type="project" value="InterPro"/>
</dbReference>
<dbReference type="GO" id="GO:0005886">
    <property type="term" value="C:plasma membrane"/>
    <property type="evidence" value="ECO:0007669"/>
    <property type="project" value="TreeGrafter"/>
</dbReference>
<dbReference type="PROSITE" id="PS50885">
    <property type="entry name" value="HAMP"/>
    <property type="match status" value="1"/>
</dbReference>
<dbReference type="Pfam" id="PF00015">
    <property type="entry name" value="MCPsignal"/>
    <property type="match status" value="1"/>
</dbReference>
<feature type="domain" description="HAMP" evidence="6">
    <location>
        <begin position="357"/>
        <end position="409"/>
    </location>
</feature>
<evidence type="ECO:0000313" key="7">
    <source>
        <dbReference type="EMBL" id="MBF1272542.1"/>
    </source>
</evidence>
<dbReference type="InterPro" id="IPR004089">
    <property type="entry name" value="MCPsignal_dom"/>
</dbReference>
<reference evidence="7" key="1">
    <citation type="submission" date="2020-04" db="EMBL/GenBank/DDBJ databases">
        <title>Deep metagenomics examines the oral microbiome during advanced dental caries in children, revealing novel taxa and co-occurrences with host molecules.</title>
        <authorList>
            <person name="Baker J.L."/>
            <person name="Morton J.T."/>
            <person name="Dinis M."/>
            <person name="Alvarez R."/>
            <person name="Tran N.C."/>
            <person name="Knight R."/>
            <person name="Edlund A."/>
        </authorList>
    </citation>
    <scope>NUCLEOTIDE SEQUENCE</scope>
    <source>
        <strain evidence="7">JCVI_38_bin.19</strain>
    </source>
</reference>
<dbReference type="Pfam" id="PF00672">
    <property type="entry name" value="HAMP"/>
    <property type="match status" value="1"/>
</dbReference>
<dbReference type="SMART" id="SM00304">
    <property type="entry name" value="HAMP"/>
    <property type="match status" value="1"/>
</dbReference>
<feature type="transmembrane region" description="Helical" evidence="4">
    <location>
        <begin position="333"/>
        <end position="354"/>
    </location>
</feature>
<evidence type="ECO:0000256" key="4">
    <source>
        <dbReference type="SAM" id="Phobius"/>
    </source>
</evidence>
<dbReference type="Gene3D" id="1.10.287.950">
    <property type="entry name" value="Methyl-accepting chemotaxis protein"/>
    <property type="match status" value="1"/>
</dbReference>
<evidence type="ECO:0000259" key="6">
    <source>
        <dbReference type="PROSITE" id="PS50885"/>
    </source>
</evidence>
<dbReference type="Gene3D" id="3.30.450.20">
    <property type="entry name" value="PAS domain"/>
    <property type="match status" value="1"/>
</dbReference>
<keyword evidence="1" id="KW-0145">Chemotaxis</keyword>
<keyword evidence="4" id="KW-1133">Transmembrane helix</keyword>
<dbReference type="Gene3D" id="6.10.340.10">
    <property type="match status" value="1"/>
</dbReference>
<dbReference type="PANTHER" id="PTHR43531:SF11">
    <property type="entry name" value="METHYL-ACCEPTING CHEMOTAXIS PROTEIN 3"/>
    <property type="match status" value="1"/>
</dbReference>
<comment type="caution">
    <text evidence="7">The sequence shown here is derived from an EMBL/GenBank/DDBJ whole genome shotgun (WGS) entry which is preliminary data.</text>
</comment>
<dbReference type="SUPFAM" id="SSF58104">
    <property type="entry name" value="Methyl-accepting chemotaxis protein (MCP) signaling domain"/>
    <property type="match status" value="1"/>
</dbReference>
<feature type="transmembrane region" description="Helical" evidence="4">
    <location>
        <begin position="27"/>
        <end position="54"/>
    </location>
</feature>
<dbReference type="PROSITE" id="PS50111">
    <property type="entry name" value="CHEMOTAXIS_TRANSDUC_2"/>
    <property type="match status" value="1"/>
</dbReference>
<dbReference type="EMBL" id="JABZRA010000037">
    <property type="protein sequence ID" value="MBF1272542.1"/>
    <property type="molecule type" value="Genomic_DNA"/>
</dbReference>
<dbReference type="PRINTS" id="PR00260">
    <property type="entry name" value="CHEMTRNSDUCR"/>
</dbReference>
<dbReference type="InterPro" id="IPR004090">
    <property type="entry name" value="Chemotax_Me-accpt_rcpt"/>
</dbReference>
<keyword evidence="4" id="KW-0812">Transmembrane</keyword>
<evidence type="ECO:0000256" key="2">
    <source>
        <dbReference type="ARBA" id="ARBA00029447"/>
    </source>
</evidence>
<dbReference type="CDD" id="cd12913">
    <property type="entry name" value="PDC1_MCP_like"/>
    <property type="match status" value="1"/>
</dbReference>
<dbReference type="InterPro" id="IPR003660">
    <property type="entry name" value="HAMP_dom"/>
</dbReference>
<dbReference type="PANTHER" id="PTHR43531">
    <property type="entry name" value="PROTEIN ICFG"/>
    <property type="match status" value="1"/>
</dbReference>
<dbReference type="RefSeq" id="WP_304070818.1">
    <property type="nucleotide sequence ID" value="NZ_JABZRA010000037.1"/>
</dbReference>
<protein>
    <submittedName>
        <fullName evidence="7">HAMP domain-containing protein</fullName>
    </submittedName>
</protein>